<dbReference type="AlphaFoldDB" id="A0AAE4FRM0"/>
<evidence type="ECO:0000313" key="2">
    <source>
        <dbReference type="EMBL" id="MDS3860885.1"/>
    </source>
</evidence>
<evidence type="ECO:0000259" key="1">
    <source>
        <dbReference type="Pfam" id="PF13847"/>
    </source>
</evidence>
<dbReference type="GO" id="GO:0032259">
    <property type="term" value="P:methylation"/>
    <property type="evidence" value="ECO:0007669"/>
    <property type="project" value="UniProtKB-KW"/>
</dbReference>
<name>A0AAE4FRM0_9CYAN</name>
<feature type="domain" description="Methyltransferase" evidence="1">
    <location>
        <begin position="61"/>
        <end position="187"/>
    </location>
</feature>
<dbReference type="EMBL" id="JAVMIP010000007">
    <property type="protein sequence ID" value="MDS3860885.1"/>
    <property type="molecule type" value="Genomic_DNA"/>
</dbReference>
<comment type="caution">
    <text evidence="2">The sequence shown here is derived from an EMBL/GenBank/DDBJ whole genome shotgun (WGS) entry which is preliminary data.</text>
</comment>
<dbReference type="Gene3D" id="3.40.50.150">
    <property type="entry name" value="Vaccinia Virus protein VP39"/>
    <property type="match status" value="1"/>
</dbReference>
<dbReference type="Proteomes" id="UP001268256">
    <property type="component" value="Unassembled WGS sequence"/>
</dbReference>
<reference evidence="3" key="1">
    <citation type="submission" date="2023-07" db="EMBL/GenBank/DDBJ databases">
        <authorList>
            <person name="Luz R."/>
            <person name="Cordeiro R."/>
            <person name="Fonseca A."/>
            <person name="Goncalves V."/>
        </authorList>
    </citation>
    <scope>NUCLEOTIDE SEQUENCE [LARGE SCALE GENOMIC DNA]</scope>
    <source>
        <strain evidence="3">BACA0444</strain>
    </source>
</reference>
<dbReference type="RefSeq" id="WP_322878144.1">
    <property type="nucleotide sequence ID" value="NZ_JAVMIP010000007.1"/>
</dbReference>
<dbReference type="SUPFAM" id="SSF53335">
    <property type="entry name" value="S-adenosyl-L-methionine-dependent methyltransferases"/>
    <property type="match status" value="1"/>
</dbReference>
<accession>A0AAE4FRM0</accession>
<dbReference type="InterPro" id="IPR029063">
    <property type="entry name" value="SAM-dependent_MTases_sf"/>
</dbReference>
<dbReference type="EC" id="2.1.1.-" evidence="2"/>
<dbReference type="PANTHER" id="PTHR43464">
    <property type="entry name" value="METHYLTRANSFERASE"/>
    <property type="match status" value="1"/>
</dbReference>
<dbReference type="Pfam" id="PF13847">
    <property type="entry name" value="Methyltransf_31"/>
    <property type="match status" value="1"/>
</dbReference>
<keyword evidence="3" id="KW-1185">Reference proteome</keyword>
<dbReference type="GO" id="GO:0008168">
    <property type="term" value="F:methyltransferase activity"/>
    <property type="evidence" value="ECO:0007669"/>
    <property type="project" value="UniProtKB-KW"/>
</dbReference>
<dbReference type="CDD" id="cd02440">
    <property type="entry name" value="AdoMet_MTases"/>
    <property type="match status" value="1"/>
</dbReference>
<organism evidence="2 3">
    <name type="scientific">Pseudocalidococcus azoricus BACA0444</name>
    <dbReference type="NCBI Taxonomy" id="2918990"/>
    <lineage>
        <taxon>Bacteria</taxon>
        <taxon>Bacillati</taxon>
        <taxon>Cyanobacteriota</taxon>
        <taxon>Cyanophyceae</taxon>
        <taxon>Acaryochloridales</taxon>
        <taxon>Thermosynechococcaceae</taxon>
        <taxon>Pseudocalidococcus</taxon>
        <taxon>Pseudocalidococcus azoricus</taxon>
    </lineage>
</organism>
<dbReference type="InterPro" id="IPR025714">
    <property type="entry name" value="Methyltranfer_dom"/>
</dbReference>
<dbReference type="PANTHER" id="PTHR43464:SF91">
    <property type="entry name" value="SLL0487 PROTEIN"/>
    <property type="match status" value="1"/>
</dbReference>
<keyword evidence="2" id="KW-0808">Transferase</keyword>
<evidence type="ECO:0000313" key="3">
    <source>
        <dbReference type="Proteomes" id="UP001268256"/>
    </source>
</evidence>
<protein>
    <submittedName>
        <fullName evidence="2">Class I SAM-dependent methyltransferase</fullName>
        <ecNumber evidence="2">2.1.1.-</ecNumber>
    </submittedName>
</protein>
<gene>
    <name evidence="2" type="ORF">RIF25_08665</name>
</gene>
<sequence length="454" mass="51605">MTTETAMTNAVELERIRRQFDFGPYPRIPLDKFPQDDTNSLFIHNVVTAYYLAYQTVVKPENLVILDAGCGSGYKSLLLAIANPGAKIVGIDLSEASVKMAQKRLAYHQFENVEFHTMTIEEVPGLGVEFDYINCDEVLYLVPNPVQALQAMGSVLKPQGIIRANLHSYLQRAAYFRAQAVFRIMGIMDNNPEEMEMKLVQEIMAELKDGVDLKARAWNPKYQQEDAAEALLANHLLVGDQAFNVRDMFNFLDQAGLDFIAMVNWRQWSLENLFKDPENLPSFLALSLPDVPQATQLELYELIHPVHRLLDFWCHRPQTQPELPPSLPEDWPAEVILKAQVYLHPQLRTETIQAKWEQYIQERVVVDLGTFLSQTSTTPVYVDSLVLSCLLPLFAGPQSVEFLVKRWLQICPCDLTTCEPLTPSQALTYVRQFLHRLEPAQFVLCPLPIGVKSA</sequence>
<proteinExistence type="predicted"/>
<keyword evidence="2" id="KW-0489">Methyltransferase</keyword>